<dbReference type="PANTHER" id="PTHR43570:SF20">
    <property type="entry name" value="ALDEHYDE DEHYDROGENASE ALDX-RELATED"/>
    <property type="match status" value="1"/>
</dbReference>
<feature type="compositionally biased region" description="Basic and acidic residues" evidence="5">
    <location>
        <begin position="1"/>
        <end position="15"/>
    </location>
</feature>
<evidence type="ECO:0000313" key="7">
    <source>
        <dbReference type="EMBL" id="MBK1662402.1"/>
    </source>
</evidence>
<dbReference type="PANTHER" id="PTHR43570">
    <property type="entry name" value="ALDEHYDE DEHYDROGENASE"/>
    <property type="match status" value="1"/>
</dbReference>
<keyword evidence="3" id="KW-0520">NAD</keyword>
<evidence type="ECO:0000256" key="3">
    <source>
        <dbReference type="ARBA" id="ARBA00023027"/>
    </source>
</evidence>
<evidence type="ECO:0000259" key="6">
    <source>
        <dbReference type="Pfam" id="PF00171"/>
    </source>
</evidence>
<feature type="region of interest" description="Disordered" evidence="5">
    <location>
        <begin position="1"/>
        <end position="44"/>
    </location>
</feature>
<keyword evidence="2 4" id="KW-0560">Oxidoreductase</keyword>
<dbReference type="SUPFAM" id="SSF53720">
    <property type="entry name" value="ALDH-like"/>
    <property type="match status" value="1"/>
</dbReference>
<gene>
    <name evidence="7" type="ORF">CKO45_29930</name>
</gene>
<evidence type="ECO:0000256" key="1">
    <source>
        <dbReference type="ARBA" id="ARBA00009986"/>
    </source>
</evidence>
<dbReference type="InterPro" id="IPR015590">
    <property type="entry name" value="Aldehyde_DH_dom"/>
</dbReference>
<reference evidence="7 8" key="1">
    <citation type="journal article" date="2020" name="Microorganisms">
        <title>Osmotic Adaptation and Compatible Solute Biosynthesis of Phototrophic Bacteria as Revealed from Genome Analyses.</title>
        <authorList>
            <person name="Imhoff J.F."/>
            <person name="Rahn T."/>
            <person name="Kunzel S."/>
            <person name="Keller A."/>
            <person name="Neulinger S.C."/>
        </authorList>
    </citation>
    <scope>NUCLEOTIDE SEQUENCE [LARGE SCALE GENOMIC DNA]</scope>
    <source>
        <strain evidence="7 8">DSM 15382</strain>
    </source>
</reference>
<dbReference type="Proteomes" id="UP000697995">
    <property type="component" value="Unassembled WGS sequence"/>
</dbReference>
<sequence>MRPDRGRAEGRDRGRDHHHPCGAGGQGQAPRRAGAVTRGAAGRRAATSARRPAWWAPALSLALHAAALAAVLLRRAGDVAAAIDADYGGRCIEDSLLAEVKLVVDAARHSAGRLHRWARPRRAGVPFPFLPTRAAVEPVPKGIVGIMAPWNYPLQLALLPAVDAVAAGNRVAIKPAEATPRTAALLTDLLAECWGKDIARVVQGGPDIAADFAAQPWDHLVFTGGTETGRKVMQAAAANLVPLTLELGGKCPALVLPGADLAAAARAIMAGKAINAGQTCIAPDTVLLVGHAPAAFEAACRATGLGLPETAVVNDRQAARLDALCQGVALTPLAPSGPGRFRAIALAAAAPDHPIHQTEVFGPVLPVQPLSDLGAAIAWVAARPPPLAIYLFGATAEEEAQVAAGTRSGAIVAGRCVEYAAFPDLPFGGIGASGFGRRNGEAGFREFSLLRARVTHARWGLARLLDPPRTARGRALIRRILR</sequence>
<dbReference type="Gene3D" id="3.40.605.10">
    <property type="entry name" value="Aldehyde Dehydrogenase, Chain A, domain 1"/>
    <property type="match status" value="1"/>
</dbReference>
<organism evidence="7 8">
    <name type="scientific">Paracraurococcus ruber</name>
    <dbReference type="NCBI Taxonomy" id="77675"/>
    <lineage>
        <taxon>Bacteria</taxon>
        <taxon>Pseudomonadati</taxon>
        <taxon>Pseudomonadota</taxon>
        <taxon>Alphaproteobacteria</taxon>
        <taxon>Acetobacterales</taxon>
        <taxon>Roseomonadaceae</taxon>
        <taxon>Paracraurococcus</taxon>
    </lineage>
</organism>
<dbReference type="InterPro" id="IPR016161">
    <property type="entry name" value="Ald_DH/histidinol_DH"/>
</dbReference>
<dbReference type="EMBL" id="NRSG01000552">
    <property type="protein sequence ID" value="MBK1662402.1"/>
    <property type="molecule type" value="Genomic_DNA"/>
</dbReference>
<accession>A0ABS1D8L2</accession>
<evidence type="ECO:0000256" key="4">
    <source>
        <dbReference type="PIRNR" id="PIRNR036492"/>
    </source>
</evidence>
<evidence type="ECO:0000256" key="5">
    <source>
        <dbReference type="SAM" id="MobiDB-lite"/>
    </source>
</evidence>
<name>A0ABS1D8L2_9PROT</name>
<dbReference type="InterPro" id="IPR016163">
    <property type="entry name" value="Ald_DH_C"/>
</dbReference>
<feature type="domain" description="Aldehyde dehydrogenase" evidence="6">
    <location>
        <begin position="67"/>
        <end position="448"/>
    </location>
</feature>
<protein>
    <recommendedName>
        <fullName evidence="4">Aldehyde dehydrogenase</fullName>
    </recommendedName>
</protein>
<comment type="caution">
    <text evidence="7">The sequence shown here is derived from an EMBL/GenBank/DDBJ whole genome shotgun (WGS) entry which is preliminary data.</text>
</comment>
<dbReference type="InterPro" id="IPR016160">
    <property type="entry name" value="Ald_DH_CS_CYS"/>
</dbReference>
<dbReference type="Gene3D" id="3.40.309.10">
    <property type="entry name" value="Aldehyde Dehydrogenase, Chain A, domain 2"/>
    <property type="match status" value="1"/>
</dbReference>
<dbReference type="PIRSF" id="PIRSF036492">
    <property type="entry name" value="ALDH"/>
    <property type="match status" value="1"/>
</dbReference>
<dbReference type="Pfam" id="PF00171">
    <property type="entry name" value="Aldedh"/>
    <property type="match status" value="1"/>
</dbReference>
<dbReference type="InterPro" id="IPR016162">
    <property type="entry name" value="Ald_DH_N"/>
</dbReference>
<feature type="compositionally biased region" description="Low complexity" evidence="5">
    <location>
        <begin position="28"/>
        <end position="44"/>
    </location>
</feature>
<evidence type="ECO:0000256" key="2">
    <source>
        <dbReference type="ARBA" id="ARBA00023002"/>
    </source>
</evidence>
<comment type="similarity">
    <text evidence="1 4">Belongs to the aldehyde dehydrogenase family.</text>
</comment>
<keyword evidence="8" id="KW-1185">Reference proteome</keyword>
<evidence type="ECO:0000313" key="8">
    <source>
        <dbReference type="Proteomes" id="UP000697995"/>
    </source>
</evidence>
<dbReference type="PROSITE" id="PS00070">
    <property type="entry name" value="ALDEHYDE_DEHYDR_CYS"/>
    <property type="match status" value="1"/>
</dbReference>
<dbReference type="InterPro" id="IPR012394">
    <property type="entry name" value="Aldehyde_DH_NAD(P)"/>
</dbReference>
<proteinExistence type="inferred from homology"/>